<dbReference type="Proteomes" id="UP000255106">
    <property type="component" value="Unassembled WGS sequence"/>
</dbReference>
<dbReference type="EMBL" id="UGJB01000004">
    <property type="protein sequence ID" value="STQ13557.1"/>
    <property type="molecule type" value="Genomic_DNA"/>
</dbReference>
<reference evidence="1 2" key="1">
    <citation type="submission" date="2018-06" db="EMBL/GenBank/DDBJ databases">
        <authorList>
            <consortium name="Pathogen Informatics"/>
            <person name="Doyle S."/>
        </authorList>
    </citation>
    <scope>NUCLEOTIDE SEQUENCE [LARGE SCALE GENOMIC DNA]</scope>
    <source>
        <strain evidence="1 2">NCTC10005</strain>
    </source>
</reference>
<organism evidence="1 2">
    <name type="scientific">Enterobacter cloacae</name>
    <dbReference type="NCBI Taxonomy" id="550"/>
    <lineage>
        <taxon>Bacteria</taxon>
        <taxon>Pseudomonadati</taxon>
        <taxon>Pseudomonadota</taxon>
        <taxon>Gammaproteobacteria</taxon>
        <taxon>Enterobacterales</taxon>
        <taxon>Enterobacteriaceae</taxon>
        <taxon>Enterobacter</taxon>
        <taxon>Enterobacter cloacae complex</taxon>
    </lineage>
</organism>
<name>A0A377M4M8_ENTCL</name>
<sequence>MYFSKETLATNSRLAGTGVSCGQTATCGTYRTIPSLQLTAQ</sequence>
<evidence type="ECO:0000313" key="2">
    <source>
        <dbReference type="Proteomes" id="UP000255106"/>
    </source>
</evidence>
<evidence type="ECO:0000313" key="1">
    <source>
        <dbReference type="EMBL" id="STQ13557.1"/>
    </source>
</evidence>
<accession>A0A377M4M8</accession>
<dbReference type="AlphaFoldDB" id="A0A377M4M8"/>
<protein>
    <submittedName>
        <fullName evidence="1">Uncharacterized protein</fullName>
    </submittedName>
</protein>
<gene>
    <name evidence="1" type="ORF">NCTC10005_06382</name>
</gene>
<proteinExistence type="predicted"/>